<protein>
    <submittedName>
        <fullName evidence="1">Uncharacterized protein</fullName>
    </submittedName>
</protein>
<dbReference type="AlphaFoldDB" id="A0A7W9KKY8"/>
<comment type="caution">
    <text evidence="1">The sequence shown here is derived from an EMBL/GenBank/DDBJ whole genome shotgun (WGS) entry which is preliminary data.</text>
</comment>
<dbReference type="EMBL" id="JACHIR010000001">
    <property type="protein sequence ID" value="MBB5894493.1"/>
    <property type="molecule type" value="Genomic_DNA"/>
</dbReference>
<proteinExistence type="predicted"/>
<dbReference type="RefSeq" id="WP_184866413.1">
    <property type="nucleotide sequence ID" value="NZ_BAAAWY010000005.1"/>
</dbReference>
<gene>
    <name evidence="1" type="ORF">BJ998_005689</name>
</gene>
<accession>A0A7W9KKY8</accession>
<sequence length="145" mass="15524">MRTNKEIADEADINVAKAEAEDLGDALNTGDRSGAVINEIRAKDSSGNHDFRNAIENSYGLTGVNDSVKKITGADFDYPEHGRPRLKAAPKFVARGVGALNVLSFGSDVVNQGWKEATFNLVDPTGVGHQYLEMLQQCDNGGCIA</sequence>
<dbReference type="Proteomes" id="UP000585638">
    <property type="component" value="Unassembled WGS sequence"/>
</dbReference>
<reference evidence="1 2" key="1">
    <citation type="submission" date="2020-08" db="EMBL/GenBank/DDBJ databases">
        <title>Sequencing the genomes of 1000 actinobacteria strains.</title>
        <authorList>
            <person name="Klenk H.-P."/>
        </authorList>
    </citation>
    <scope>NUCLEOTIDE SEQUENCE [LARGE SCALE GENOMIC DNA]</scope>
    <source>
        <strain evidence="1 2">DSM 43851</strain>
    </source>
</reference>
<evidence type="ECO:0000313" key="2">
    <source>
        <dbReference type="Proteomes" id="UP000585638"/>
    </source>
</evidence>
<evidence type="ECO:0000313" key="1">
    <source>
        <dbReference type="EMBL" id="MBB5894493.1"/>
    </source>
</evidence>
<keyword evidence="2" id="KW-1185">Reference proteome</keyword>
<organism evidence="1 2">
    <name type="scientific">Kutzneria kofuensis</name>
    <dbReference type="NCBI Taxonomy" id="103725"/>
    <lineage>
        <taxon>Bacteria</taxon>
        <taxon>Bacillati</taxon>
        <taxon>Actinomycetota</taxon>
        <taxon>Actinomycetes</taxon>
        <taxon>Pseudonocardiales</taxon>
        <taxon>Pseudonocardiaceae</taxon>
        <taxon>Kutzneria</taxon>
    </lineage>
</organism>
<name>A0A7W9KKY8_9PSEU</name>